<dbReference type="AlphaFoldDB" id="A0A6P8AQX9"/>
<dbReference type="RefSeq" id="XP_030977316.1">
    <property type="nucleotide sequence ID" value="XM_031132026.1"/>
</dbReference>
<name>A0A6P8AQX9_PYRGI</name>
<sequence length="109" mass="11995">MATGAPHAATEPLLNSQQRTGLASIHQLLNDARAQVSLLVDQVTNLAIKNMLTEVADDINVVIKSVNDIEASAADPDKRARVYDPRSLEFQAAQAKLSRQDQEFFKSHR</sequence>
<protein>
    <submittedName>
        <fullName evidence="2">Uncharacterized protein</fullName>
    </submittedName>
</protein>
<organism evidence="1 2">
    <name type="scientific">Pyricularia grisea</name>
    <name type="common">Crabgrass-specific blast fungus</name>
    <name type="synonym">Magnaporthe grisea</name>
    <dbReference type="NCBI Taxonomy" id="148305"/>
    <lineage>
        <taxon>Eukaryota</taxon>
        <taxon>Fungi</taxon>
        <taxon>Dikarya</taxon>
        <taxon>Ascomycota</taxon>
        <taxon>Pezizomycotina</taxon>
        <taxon>Sordariomycetes</taxon>
        <taxon>Sordariomycetidae</taxon>
        <taxon>Magnaporthales</taxon>
        <taxon>Pyriculariaceae</taxon>
        <taxon>Pyricularia</taxon>
    </lineage>
</organism>
<gene>
    <name evidence="2" type="ORF">PgNI_12069</name>
</gene>
<reference evidence="2" key="2">
    <citation type="submission" date="2019-10" db="EMBL/GenBank/DDBJ databases">
        <authorList>
            <consortium name="NCBI Genome Project"/>
        </authorList>
    </citation>
    <scope>NUCLEOTIDE SEQUENCE</scope>
    <source>
        <strain evidence="2">NI907</strain>
    </source>
</reference>
<evidence type="ECO:0000313" key="2">
    <source>
        <dbReference type="RefSeq" id="XP_030977316.1"/>
    </source>
</evidence>
<reference evidence="2" key="3">
    <citation type="submission" date="2025-08" db="UniProtKB">
        <authorList>
            <consortium name="RefSeq"/>
        </authorList>
    </citation>
    <scope>IDENTIFICATION</scope>
    <source>
        <strain evidence="2">NI907</strain>
    </source>
</reference>
<dbReference type="Proteomes" id="UP000515153">
    <property type="component" value="Unplaced"/>
</dbReference>
<accession>A0A6P8AQX9</accession>
<dbReference type="KEGG" id="pgri:PgNI_12069"/>
<reference evidence="2" key="1">
    <citation type="journal article" date="2019" name="Mol. Biol. Evol.">
        <title>Blast fungal genomes show frequent chromosomal changes, gene gains and losses, and effector gene turnover.</title>
        <authorList>
            <person name="Gomez Luciano L.B."/>
            <person name="Jason Tsai I."/>
            <person name="Chuma I."/>
            <person name="Tosa Y."/>
            <person name="Chen Y.H."/>
            <person name="Li J.Y."/>
            <person name="Li M.Y."/>
            <person name="Jade Lu M.Y."/>
            <person name="Nakayashiki H."/>
            <person name="Li W.H."/>
        </authorList>
    </citation>
    <scope>NUCLEOTIDE SEQUENCE</scope>
    <source>
        <strain evidence="2">NI907</strain>
    </source>
</reference>
<keyword evidence="1" id="KW-1185">Reference proteome</keyword>
<dbReference type="GeneID" id="41966931"/>
<evidence type="ECO:0000313" key="1">
    <source>
        <dbReference type="Proteomes" id="UP000515153"/>
    </source>
</evidence>
<proteinExistence type="predicted"/>